<proteinExistence type="predicted"/>
<dbReference type="InterPro" id="IPR012336">
    <property type="entry name" value="Thioredoxin-like_fold"/>
</dbReference>
<dbReference type="EMBL" id="LZLS01000043">
    <property type="protein sequence ID" value="OBK29853.1"/>
    <property type="molecule type" value="Genomic_DNA"/>
</dbReference>
<name>A0A1A3P6I8_MYCAS</name>
<gene>
    <name evidence="3" type="ORF">A5634_17525</name>
</gene>
<dbReference type="Pfam" id="PF13462">
    <property type="entry name" value="Thioredoxin_4"/>
    <property type="match status" value="1"/>
</dbReference>
<dbReference type="CDD" id="cd02972">
    <property type="entry name" value="DsbA_family"/>
    <property type="match status" value="1"/>
</dbReference>
<keyword evidence="1" id="KW-1133">Transmembrane helix</keyword>
<dbReference type="SUPFAM" id="SSF52833">
    <property type="entry name" value="Thioredoxin-like"/>
    <property type="match status" value="1"/>
</dbReference>
<evidence type="ECO:0000313" key="3">
    <source>
        <dbReference type="EMBL" id="OBK29853.1"/>
    </source>
</evidence>
<dbReference type="AlphaFoldDB" id="A0A1A3P6I8"/>
<dbReference type="Gene3D" id="3.40.30.10">
    <property type="entry name" value="Glutaredoxin"/>
    <property type="match status" value="1"/>
</dbReference>
<feature type="domain" description="Thioredoxin-like fold" evidence="2">
    <location>
        <begin position="73"/>
        <end position="229"/>
    </location>
</feature>
<evidence type="ECO:0000313" key="4">
    <source>
        <dbReference type="Proteomes" id="UP000093928"/>
    </source>
</evidence>
<sequence>MADKKRPARLDLKSGDGKFGRLIQIGGTAIVVIFAVVLVFYIVNNGHKKSAGGHEGAVRVSAANLVTNDGKPKAVLSFYEDFLCPACGNFERGFGPTVSKLIDIGAVAADYHMVTILDSPATQNYSSRAAAAAYCVADESIEAFRRFHTALYSPGIQPEETGKSFPDNSRLIELARQAGAVGTVPDCINSGKYISKVTGLAAANDIRATPTVRINGEEYHPSTPDALVAKVRELVGNVPGMDEAAAEAKT</sequence>
<protein>
    <recommendedName>
        <fullName evidence="2">Thioredoxin-like fold domain-containing protein</fullName>
    </recommendedName>
</protein>
<feature type="transmembrane region" description="Helical" evidence="1">
    <location>
        <begin position="21"/>
        <end position="43"/>
    </location>
</feature>
<comment type="caution">
    <text evidence="3">The sequence shown here is derived from an EMBL/GenBank/DDBJ whole genome shotgun (WGS) entry which is preliminary data.</text>
</comment>
<dbReference type="InterPro" id="IPR036249">
    <property type="entry name" value="Thioredoxin-like_sf"/>
</dbReference>
<reference evidence="3 4" key="1">
    <citation type="submission" date="2016-06" db="EMBL/GenBank/DDBJ databases">
        <authorList>
            <person name="Kjaerup R.B."/>
            <person name="Dalgaard T.S."/>
            <person name="Juul-Madsen H.R."/>
        </authorList>
    </citation>
    <scope>NUCLEOTIDE SEQUENCE [LARGE SCALE GENOMIC DNA]</scope>
    <source>
        <strain evidence="3 4">1165133.8</strain>
    </source>
</reference>
<organism evidence="3 4">
    <name type="scientific">Mycobacterium asiaticum</name>
    <dbReference type="NCBI Taxonomy" id="1790"/>
    <lineage>
        <taxon>Bacteria</taxon>
        <taxon>Bacillati</taxon>
        <taxon>Actinomycetota</taxon>
        <taxon>Actinomycetes</taxon>
        <taxon>Mycobacteriales</taxon>
        <taxon>Mycobacteriaceae</taxon>
        <taxon>Mycobacterium</taxon>
    </lineage>
</organism>
<keyword evidence="1" id="KW-0812">Transmembrane</keyword>
<evidence type="ECO:0000256" key="1">
    <source>
        <dbReference type="SAM" id="Phobius"/>
    </source>
</evidence>
<accession>A0A1A3P6I8</accession>
<dbReference type="RefSeq" id="WP_065142943.1">
    <property type="nucleotide sequence ID" value="NZ_LZLS01000043.1"/>
</dbReference>
<dbReference type="Proteomes" id="UP000093928">
    <property type="component" value="Unassembled WGS sequence"/>
</dbReference>
<evidence type="ECO:0000259" key="2">
    <source>
        <dbReference type="Pfam" id="PF13462"/>
    </source>
</evidence>
<dbReference type="OrthoDB" id="117402at2"/>
<keyword evidence="1" id="KW-0472">Membrane</keyword>